<dbReference type="SUPFAM" id="SSF47240">
    <property type="entry name" value="Ferritin-like"/>
    <property type="match status" value="1"/>
</dbReference>
<dbReference type="RefSeq" id="WP_195031766.1">
    <property type="nucleotide sequence ID" value="NZ_JADLRE010000003.1"/>
</dbReference>
<dbReference type="EMBL" id="JADLRE010000003">
    <property type="protein sequence ID" value="MBF6224386.1"/>
    <property type="molecule type" value="Genomic_DNA"/>
</dbReference>
<evidence type="ECO:0000313" key="2">
    <source>
        <dbReference type="Proteomes" id="UP000807309"/>
    </source>
</evidence>
<name>A0ABS0C1X7_9NOCA</name>
<proteinExistence type="predicted"/>
<accession>A0ABS0C1X7</accession>
<organism evidence="1 2">
    <name type="scientific">Nocardia abscessus</name>
    <dbReference type="NCBI Taxonomy" id="120957"/>
    <lineage>
        <taxon>Bacteria</taxon>
        <taxon>Bacillati</taxon>
        <taxon>Actinomycetota</taxon>
        <taxon>Actinomycetes</taxon>
        <taxon>Mycobacteriales</taxon>
        <taxon>Nocardiaceae</taxon>
        <taxon>Nocardia</taxon>
    </lineage>
</organism>
<gene>
    <name evidence="1" type="ORF">IU470_04565</name>
</gene>
<protein>
    <submittedName>
        <fullName evidence="1">YHS domain-containing protein</fullName>
    </submittedName>
</protein>
<comment type="caution">
    <text evidence="1">The sequence shown here is derived from an EMBL/GenBank/DDBJ whole genome shotgun (WGS) entry which is preliminary data.</text>
</comment>
<reference evidence="1 2" key="1">
    <citation type="submission" date="2020-10" db="EMBL/GenBank/DDBJ databases">
        <title>Identification of Nocardia species via Next-generation sequencing and recognition of intraspecies genetic diversity.</title>
        <authorList>
            <person name="Li P."/>
            <person name="Li P."/>
            <person name="Lu B."/>
        </authorList>
    </citation>
    <scope>NUCLEOTIDE SEQUENCE [LARGE SCALE GENOMIC DNA]</scope>
    <source>
        <strain evidence="1 2">N-11</strain>
    </source>
</reference>
<keyword evidence="2" id="KW-1185">Reference proteome</keyword>
<dbReference type="Proteomes" id="UP000807309">
    <property type="component" value="Unassembled WGS sequence"/>
</dbReference>
<evidence type="ECO:0000313" key="1">
    <source>
        <dbReference type="EMBL" id="MBF6224386.1"/>
    </source>
</evidence>
<dbReference type="InterPro" id="IPR009078">
    <property type="entry name" value="Ferritin-like_SF"/>
</dbReference>
<sequence>MMTVELFVSDPDLTTERKRALAERILRVLTTEPSAPDSVMSKARELTHVLVRDSEVWATGGPALEAAPRYLARLTVPGSWANNTEFGGHVIPLITEAIAGTEPDPDRLTRDPHCVVQIIGLRENNLGAFGHTLTATEITKLMTEDYRASGPHTDAPEGHTIDPVCGMTVDLSTARFTLTHNGTHYAFCAPVCRKVFAEDHAVPL</sequence>